<proteinExistence type="predicted"/>
<evidence type="ECO:0000313" key="1">
    <source>
        <dbReference type="EMBL" id="JAH13619.1"/>
    </source>
</evidence>
<sequence length="12" mass="1320">MNSHVCCVSKVL</sequence>
<reference evidence="1" key="1">
    <citation type="submission" date="2014-11" db="EMBL/GenBank/DDBJ databases">
        <authorList>
            <person name="Amaro Gonzalez C."/>
        </authorList>
    </citation>
    <scope>NUCLEOTIDE SEQUENCE</scope>
</reference>
<protein>
    <submittedName>
        <fullName evidence="1">Uncharacterized protein</fullName>
    </submittedName>
</protein>
<organism evidence="1">
    <name type="scientific">Anguilla anguilla</name>
    <name type="common">European freshwater eel</name>
    <name type="synonym">Muraena anguilla</name>
    <dbReference type="NCBI Taxonomy" id="7936"/>
    <lineage>
        <taxon>Eukaryota</taxon>
        <taxon>Metazoa</taxon>
        <taxon>Chordata</taxon>
        <taxon>Craniata</taxon>
        <taxon>Vertebrata</taxon>
        <taxon>Euteleostomi</taxon>
        <taxon>Actinopterygii</taxon>
        <taxon>Neopterygii</taxon>
        <taxon>Teleostei</taxon>
        <taxon>Anguilliformes</taxon>
        <taxon>Anguillidae</taxon>
        <taxon>Anguilla</taxon>
    </lineage>
</organism>
<name>A0A0E9QA25_ANGAN</name>
<dbReference type="EMBL" id="GBXM01094958">
    <property type="protein sequence ID" value="JAH13619.1"/>
    <property type="molecule type" value="Transcribed_RNA"/>
</dbReference>
<accession>A0A0E9QA25</accession>
<reference evidence="1" key="2">
    <citation type="journal article" date="2015" name="Fish Shellfish Immunol.">
        <title>Early steps in the European eel (Anguilla anguilla)-Vibrio vulnificus interaction in the gills: Role of the RtxA13 toxin.</title>
        <authorList>
            <person name="Callol A."/>
            <person name="Pajuelo D."/>
            <person name="Ebbesson L."/>
            <person name="Teles M."/>
            <person name="MacKenzie S."/>
            <person name="Amaro C."/>
        </authorList>
    </citation>
    <scope>NUCLEOTIDE SEQUENCE</scope>
</reference>